<dbReference type="InterPro" id="IPR001543">
    <property type="entry name" value="FliN-like_C"/>
</dbReference>
<dbReference type="GO" id="GO:0071978">
    <property type="term" value="P:bacterial-type flagellum-dependent swarming motility"/>
    <property type="evidence" value="ECO:0007669"/>
    <property type="project" value="TreeGrafter"/>
</dbReference>
<evidence type="ECO:0000256" key="11">
    <source>
        <dbReference type="NCBIfam" id="TIGR01397"/>
    </source>
</evidence>
<dbReference type="CDD" id="cd17908">
    <property type="entry name" value="FliM"/>
    <property type="match status" value="1"/>
</dbReference>
<evidence type="ECO:0000256" key="9">
    <source>
        <dbReference type="ARBA" id="ARBA00023143"/>
    </source>
</evidence>
<dbReference type="GO" id="GO:0003774">
    <property type="term" value="F:cytoskeletal motor activity"/>
    <property type="evidence" value="ECO:0007669"/>
    <property type="project" value="InterPro"/>
</dbReference>
<keyword evidence="14" id="KW-1185">Reference proteome</keyword>
<dbReference type="Proteomes" id="UP000244904">
    <property type="component" value="Unassembled WGS sequence"/>
</dbReference>
<keyword evidence="8" id="KW-0472">Membrane</keyword>
<evidence type="ECO:0000256" key="1">
    <source>
        <dbReference type="ARBA" id="ARBA00004117"/>
    </source>
</evidence>
<comment type="function">
    <text evidence="10">FliM is one of three proteins (FliG, FliN, FliM) that forms the rotor-mounted switch complex (C ring), located at the base of the basal body. This complex interacts with the CheY and CheZ chemotaxis proteins, in addition to contacting components of the motor that determine the direction of flagellar rotation.</text>
</comment>
<dbReference type="AlphaFoldDB" id="A0A2R8AVX9"/>
<gene>
    <name evidence="13" type="primary">fliM</name>
    <name evidence="13" type="ORF">PRI8871_01889</name>
</gene>
<evidence type="ECO:0000256" key="8">
    <source>
        <dbReference type="ARBA" id="ARBA00023136"/>
    </source>
</evidence>
<dbReference type="InterPro" id="IPR028976">
    <property type="entry name" value="CheC-like_sf"/>
</dbReference>
<dbReference type="Gene3D" id="2.30.330.10">
    <property type="entry name" value="SpoA-like"/>
    <property type="match status" value="1"/>
</dbReference>
<keyword evidence="7" id="KW-0283">Flagellar rotation</keyword>
<organism evidence="13 14">
    <name type="scientific">Pseudoprimorskyibacter insulae</name>
    <dbReference type="NCBI Taxonomy" id="1695997"/>
    <lineage>
        <taxon>Bacteria</taxon>
        <taxon>Pseudomonadati</taxon>
        <taxon>Pseudomonadota</taxon>
        <taxon>Alphaproteobacteria</taxon>
        <taxon>Rhodobacterales</taxon>
        <taxon>Paracoccaceae</taxon>
        <taxon>Pseudoprimorskyibacter</taxon>
    </lineage>
</organism>
<dbReference type="InterPro" id="IPR001689">
    <property type="entry name" value="Flag_FliM"/>
</dbReference>
<dbReference type="PANTHER" id="PTHR30034">
    <property type="entry name" value="FLAGELLAR MOTOR SWITCH PROTEIN FLIM"/>
    <property type="match status" value="1"/>
</dbReference>
<evidence type="ECO:0000256" key="10">
    <source>
        <dbReference type="ARBA" id="ARBA00025044"/>
    </source>
</evidence>
<keyword evidence="13" id="KW-0969">Cilium</keyword>
<dbReference type="GO" id="GO:0050918">
    <property type="term" value="P:positive chemotaxis"/>
    <property type="evidence" value="ECO:0007669"/>
    <property type="project" value="TreeGrafter"/>
</dbReference>
<sequence>MASPSKLSSNEVAALVDGLKNLDAGEGGDGSHIRPYKFGTDNRSILGDYYGLRMINERFCRLARSVFLPFLRMHPRISSFPPEVKTFDHYCDELENFVSLTTSKIDELRGSQMIVLAPNFVSLLTDAYYGGAIQNLPTRRTEFTATETRVIEIVTNGLNKALEMAWRDLTHLTFQATNHEENLQFATFVESSELVVNCSFIIQLPDTDPANLDILYPLQTLKPLAAQLRSRMQSDLVDDDITWRQRLERAVMNVPLEITARLADPTVNLAQLNGLKPGKLVTCDLKPNPTMLVEGSPMFAADLGEVGGRSALSITRRIKTPQPGEDQ</sequence>
<dbReference type="SUPFAM" id="SSF103039">
    <property type="entry name" value="CheC-like"/>
    <property type="match status" value="1"/>
</dbReference>
<evidence type="ECO:0000256" key="6">
    <source>
        <dbReference type="ARBA" id="ARBA00022500"/>
    </source>
</evidence>
<keyword evidence="5" id="KW-1003">Cell membrane</keyword>
<keyword evidence="9" id="KW-0975">Bacterial flagellum</keyword>
<dbReference type="GO" id="GO:0009425">
    <property type="term" value="C:bacterial-type flagellum basal body"/>
    <property type="evidence" value="ECO:0007669"/>
    <property type="project" value="UniProtKB-SubCell"/>
</dbReference>
<comment type="subcellular location">
    <subcellularLocation>
        <location evidence="1">Bacterial flagellum basal body</location>
    </subcellularLocation>
    <subcellularLocation>
        <location evidence="2">Cell membrane</location>
        <topology evidence="2">Peripheral membrane protein</topology>
    </subcellularLocation>
</comment>
<dbReference type="Pfam" id="PF01052">
    <property type="entry name" value="FliMN_C"/>
    <property type="match status" value="1"/>
</dbReference>
<protein>
    <recommendedName>
        <fullName evidence="4 11">Flagellar motor switch protein FliM</fullName>
    </recommendedName>
</protein>
<dbReference type="InterPro" id="IPR036429">
    <property type="entry name" value="SpoA-like_sf"/>
</dbReference>
<feature type="domain" description="Flagellar motor switch protein FliN-like C-terminal" evidence="12">
    <location>
        <begin position="250"/>
        <end position="318"/>
    </location>
</feature>
<name>A0A2R8AVX9_9RHOB</name>
<reference evidence="14" key="1">
    <citation type="submission" date="2018-03" db="EMBL/GenBank/DDBJ databases">
        <authorList>
            <person name="Rodrigo-Torres L."/>
            <person name="Arahal R. D."/>
            <person name="Lucena T."/>
        </authorList>
    </citation>
    <scope>NUCLEOTIDE SEQUENCE [LARGE SCALE GENOMIC DNA]</scope>
    <source>
        <strain evidence="14">CECT 8871</strain>
    </source>
</reference>
<evidence type="ECO:0000313" key="13">
    <source>
        <dbReference type="EMBL" id="SPF80087.1"/>
    </source>
</evidence>
<dbReference type="Pfam" id="PF02154">
    <property type="entry name" value="FliM"/>
    <property type="match status" value="1"/>
</dbReference>
<proteinExistence type="inferred from homology"/>
<evidence type="ECO:0000259" key="12">
    <source>
        <dbReference type="Pfam" id="PF01052"/>
    </source>
</evidence>
<dbReference type="GO" id="GO:0005886">
    <property type="term" value="C:plasma membrane"/>
    <property type="evidence" value="ECO:0007669"/>
    <property type="project" value="UniProtKB-SubCell"/>
</dbReference>
<keyword evidence="6" id="KW-0145">Chemotaxis</keyword>
<dbReference type="PANTHER" id="PTHR30034:SF6">
    <property type="entry name" value="YOP PROTEINS TRANSLOCATION PROTEIN Q"/>
    <property type="match status" value="1"/>
</dbReference>
<dbReference type="EMBL" id="OMOJ01000003">
    <property type="protein sequence ID" value="SPF80087.1"/>
    <property type="molecule type" value="Genomic_DNA"/>
</dbReference>
<comment type="similarity">
    <text evidence="3">Belongs to the FliM family.</text>
</comment>
<accession>A0A2R8AVX9</accession>
<dbReference type="SUPFAM" id="SSF101801">
    <property type="entry name" value="Surface presentation of antigens (SPOA)"/>
    <property type="match status" value="1"/>
</dbReference>
<evidence type="ECO:0000256" key="2">
    <source>
        <dbReference type="ARBA" id="ARBA00004202"/>
    </source>
</evidence>
<keyword evidence="13" id="KW-0966">Cell projection</keyword>
<evidence type="ECO:0000256" key="7">
    <source>
        <dbReference type="ARBA" id="ARBA00022779"/>
    </source>
</evidence>
<evidence type="ECO:0000256" key="4">
    <source>
        <dbReference type="ARBA" id="ARBA00021898"/>
    </source>
</evidence>
<dbReference type="NCBIfam" id="TIGR01397">
    <property type="entry name" value="fliM_switch"/>
    <property type="match status" value="1"/>
</dbReference>
<evidence type="ECO:0000256" key="5">
    <source>
        <dbReference type="ARBA" id="ARBA00022475"/>
    </source>
</evidence>
<keyword evidence="13" id="KW-0282">Flagellum</keyword>
<evidence type="ECO:0000256" key="3">
    <source>
        <dbReference type="ARBA" id="ARBA00011049"/>
    </source>
</evidence>
<dbReference type="Gene3D" id="3.40.1550.10">
    <property type="entry name" value="CheC-like"/>
    <property type="match status" value="1"/>
</dbReference>
<evidence type="ECO:0000313" key="14">
    <source>
        <dbReference type="Proteomes" id="UP000244904"/>
    </source>
</evidence>